<feature type="transmembrane region" description="Helical" evidence="1">
    <location>
        <begin position="68"/>
        <end position="85"/>
    </location>
</feature>
<feature type="transmembrane region" description="Helical" evidence="1">
    <location>
        <begin position="160"/>
        <end position="184"/>
    </location>
</feature>
<dbReference type="RefSeq" id="WP_200555781.1">
    <property type="nucleotide sequence ID" value="NZ_JAEPES010000002.1"/>
</dbReference>
<sequence length="436" mass="47153">MTTPPSLRPAWYTAPVLLWSAFVIVHFVLGLLNLRAPGYPLGDVSSVYTFWTDQAIVGHYWVGINGPWVYPILAIVPMLAARMFGMSEYSGVWLAMIMVLDAIAFAVIVGWGKRRQNSLVAWWWLGFLLLLGPIALGRIDSVTVPLAIVGVLLVASRPRLAAFILTIATWIKVWPAAIIVAIVISVRERAAVVVTGLITSVLIIAGALALGSGTNVFSFVTEQTGRGLQVEAPIATIWLWGATAGTGTTVYYDTDLLTWQVRGAGVDVASAVTTPLMLLAFLVVAALGALAVRSRARVADILPALSLGFVAAFIAFNKVGSPQYITWFAVPVILGLATTAAGSGRSFRVPAILSAVLAALTQVIYPYLYGYLLSLNPLMLTVITAKDLLLFVLLGWSMWALWREWRRTNASAAENPEWLPEVWPFSALPPEVIPNK</sequence>
<feature type="transmembrane region" description="Helical" evidence="1">
    <location>
        <begin position="190"/>
        <end position="211"/>
    </location>
</feature>
<name>A0A934W4F3_9MICO</name>
<feature type="transmembrane region" description="Helical" evidence="1">
    <location>
        <begin position="299"/>
        <end position="318"/>
    </location>
</feature>
<keyword evidence="1" id="KW-0472">Membrane</keyword>
<keyword evidence="1" id="KW-1133">Transmembrane helix</keyword>
<feature type="transmembrane region" description="Helical" evidence="1">
    <location>
        <begin position="324"/>
        <end position="344"/>
    </location>
</feature>
<evidence type="ECO:0000256" key="1">
    <source>
        <dbReference type="SAM" id="Phobius"/>
    </source>
</evidence>
<evidence type="ECO:0000313" key="3">
    <source>
        <dbReference type="Proteomes" id="UP000636458"/>
    </source>
</evidence>
<feature type="transmembrane region" description="Helical" evidence="1">
    <location>
        <begin position="92"/>
        <end position="111"/>
    </location>
</feature>
<feature type="transmembrane region" description="Helical" evidence="1">
    <location>
        <begin position="378"/>
        <end position="402"/>
    </location>
</feature>
<organism evidence="2 3">
    <name type="scientific">Lacisediminihabitans changchengi</name>
    <dbReference type="NCBI Taxonomy" id="2787634"/>
    <lineage>
        <taxon>Bacteria</taxon>
        <taxon>Bacillati</taxon>
        <taxon>Actinomycetota</taxon>
        <taxon>Actinomycetes</taxon>
        <taxon>Micrococcales</taxon>
        <taxon>Microbacteriaceae</taxon>
        <taxon>Lacisediminihabitans</taxon>
    </lineage>
</organism>
<feature type="transmembrane region" description="Helical" evidence="1">
    <location>
        <begin position="123"/>
        <end position="153"/>
    </location>
</feature>
<gene>
    <name evidence="2" type="ORF">IV501_07280</name>
</gene>
<keyword evidence="1" id="KW-0812">Transmembrane</keyword>
<feature type="transmembrane region" description="Helical" evidence="1">
    <location>
        <begin position="272"/>
        <end position="292"/>
    </location>
</feature>
<proteinExistence type="predicted"/>
<feature type="transmembrane region" description="Helical" evidence="1">
    <location>
        <begin position="12"/>
        <end position="32"/>
    </location>
</feature>
<accession>A0A934W4F3</accession>
<evidence type="ECO:0000313" key="2">
    <source>
        <dbReference type="EMBL" id="MBK4347430.1"/>
    </source>
</evidence>
<dbReference type="EMBL" id="JAEPES010000002">
    <property type="protein sequence ID" value="MBK4347430.1"/>
    <property type="molecule type" value="Genomic_DNA"/>
</dbReference>
<keyword evidence="3" id="KW-1185">Reference proteome</keyword>
<dbReference type="Proteomes" id="UP000636458">
    <property type="component" value="Unassembled WGS sequence"/>
</dbReference>
<feature type="transmembrane region" description="Helical" evidence="1">
    <location>
        <begin position="351"/>
        <end position="372"/>
    </location>
</feature>
<reference evidence="2" key="1">
    <citation type="submission" date="2021-01" db="EMBL/GenBank/DDBJ databases">
        <title>Lacisediminihabitans sp. nov. strain G11-30, isolated from Antarctic Soil.</title>
        <authorList>
            <person name="Li J."/>
        </authorList>
    </citation>
    <scope>NUCLEOTIDE SEQUENCE</scope>
    <source>
        <strain evidence="2">G11-30</strain>
    </source>
</reference>
<protein>
    <submittedName>
        <fullName evidence="2">DUF2029 domain-containing protein</fullName>
    </submittedName>
</protein>
<comment type="caution">
    <text evidence="2">The sequence shown here is derived from an EMBL/GenBank/DDBJ whole genome shotgun (WGS) entry which is preliminary data.</text>
</comment>
<dbReference type="AlphaFoldDB" id="A0A934W4F3"/>